<evidence type="ECO:0000313" key="2">
    <source>
        <dbReference type="EMBL" id="MBE3002437.1"/>
    </source>
</evidence>
<proteinExistence type="predicted"/>
<dbReference type="GO" id="GO:0032259">
    <property type="term" value="P:methylation"/>
    <property type="evidence" value="ECO:0007669"/>
    <property type="project" value="UniProtKB-KW"/>
</dbReference>
<dbReference type="Gene3D" id="3.40.50.150">
    <property type="entry name" value="Vaccinia Virus protein VP39"/>
    <property type="match status" value="1"/>
</dbReference>
<accession>A0ABR9PF30</accession>
<evidence type="ECO:0000313" key="3">
    <source>
        <dbReference type="Proteomes" id="UP000806528"/>
    </source>
</evidence>
<keyword evidence="3" id="KW-1185">Reference proteome</keyword>
<dbReference type="GO" id="GO:0008168">
    <property type="term" value="F:methyltransferase activity"/>
    <property type="evidence" value="ECO:0007669"/>
    <property type="project" value="UniProtKB-KW"/>
</dbReference>
<reference evidence="2 3" key="1">
    <citation type="submission" date="2020-09" db="EMBL/GenBank/DDBJ databases">
        <title>Diversity and distribution of actinomycetes associated with coral in the coast of Hainan.</title>
        <authorList>
            <person name="Li F."/>
        </authorList>
    </citation>
    <scope>NUCLEOTIDE SEQUENCE [LARGE SCALE GENOMIC DNA]</scope>
    <source>
        <strain evidence="2 3">HNM0947</strain>
    </source>
</reference>
<dbReference type="SUPFAM" id="SSF53335">
    <property type="entry name" value="S-adenosyl-L-methionine-dependent methyltransferases"/>
    <property type="match status" value="1"/>
</dbReference>
<gene>
    <name evidence="2" type="ORF">IDM40_27620</name>
</gene>
<dbReference type="RefSeq" id="WP_193125022.1">
    <property type="nucleotide sequence ID" value="NZ_JADBGI010000048.1"/>
</dbReference>
<dbReference type="Proteomes" id="UP000806528">
    <property type="component" value="Unassembled WGS sequence"/>
</dbReference>
<keyword evidence="2" id="KW-0808">Transferase</keyword>
<dbReference type="EMBL" id="JADBGI010000048">
    <property type="protein sequence ID" value="MBE3002437.1"/>
    <property type="molecule type" value="Genomic_DNA"/>
</dbReference>
<keyword evidence="1" id="KW-1133">Transmembrane helix</keyword>
<sequence>MRTLRRRLLPLLLASASVGAVMVLLPPALAAFGLLPWSQALILSGVILLGAAACALAGGLLLVRRSVRQLATEVRTHTRAVTEAVAAERLEIAEANADLEQVRAGLERIEGEVLPKQRRQFKRDLLDQGRKDYEQQVAWSELREHLDTATFMPPLRGWAASPDLVRLIVRHIDRLRPELVVECGSGSSSIWMGYALRRQGRGRVVAIEHDAHYAEQTRALIAEHGLDDVVEVRLAPLVEAEPGTVTDTGLRDKGAVPRWYDTSAFADLDDIGLLLVDGPPESTGRQARYPALPAFWPYLADDAVIILDDTSRKDERALGRRWLEEYPELLRVEEPAEKGAHVFSRKGA</sequence>
<name>A0ABR9PF30_9ACTN</name>
<evidence type="ECO:0000256" key="1">
    <source>
        <dbReference type="SAM" id="Phobius"/>
    </source>
</evidence>
<feature type="transmembrane region" description="Helical" evidence="1">
    <location>
        <begin position="40"/>
        <end position="63"/>
    </location>
</feature>
<keyword evidence="1" id="KW-0472">Membrane</keyword>
<comment type="caution">
    <text evidence="2">The sequence shown here is derived from an EMBL/GenBank/DDBJ whole genome shotgun (WGS) entry which is preliminary data.</text>
</comment>
<dbReference type="Pfam" id="PF13578">
    <property type="entry name" value="Methyltransf_24"/>
    <property type="match status" value="1"/>
</dbReference>
<dbReference type="InterPro" id="IPR029063">
    <property type="entry name" value="SAM-dependent_MTases_sf"/>
</dbReference>
<protein>
    <submittedName>
        <fullName evidence="2">Class I SAM-dependent methyltransferase</fullName>
    </submittedName>
</protein>
<dbReference type="PANTHER" id="PTHR43167">
    <property type="entry name" value="PUTATIVE (AFU_ORTHOLOGUE AFUA_6G01830)-RELATED"/>
    <property type="match status" value="1"/>
</dbReference>
<dbReference type="PANTHER" id="PTHR43167:SF1">
    <property type="entry name" value="PUTATIVE (AFU_ORTHOLOGUE AFUA_6G01830)-RELATED"/>
    <property type="match status" value="1"/>
</dbReference>
<keyword evidence="2" id="KW-0489">Methyltransferase</keyword>
<keyword evidence="1" id="KW-0812">Transmembrane</keyword>
<organism evidence="2 3">
    <name type="scientific">Nocardiopsis coralli</name>
    <dbReference type="NCBI Taxonomy" id="2772213"/>
    <lineage>
        <taxon>Bacteria</taxon>
        <taxon>Bacillati</taxon>
        <taxon>Actinomycetota</taxon>
        <taxon>Actinomycetes</taxon>
        <taxon>Streptosporangiales</taxon>
        <taxon>Nocardiopsidaceae</taxon>
        <taxon>Nocardiopsis</taxon>
    </lineage>
</organism>